<dbReference type="SUPFAM" id="SSF88659">
    <property type="entry name" value="Sigma3 and sigma4 domains of RNA polymerase sigma factors"/>
    <property type="match status" value="1"/>
</dbReference>
<proteinExistence type="inferred from homology"/>
<organism evidence="6 7">
    <name type="scientific">Mucilaginibacter ginsenosidivorax</name>
    <dbReference type="NCBI Taxonomy" id="862126"/>
    <lineage>
        <taxon>Bacteria</taxon>
        <taxon>Pseudomonadati</taxon>
        <taxon>Bacteroidota</taxon>
        <taxon>Sphingobacteriia</taxon>
        <taxon>Sphingobacteriales</taxon>
        <taxon>Sphingobacteriaceae</taxon>
        <taxon>Mucilaginibacter</taxon>
    </lineage>
</organism>
<dbReference type="InterPro" id="IPR036388">
    <property type="entry name" value="WH-like_DNA-bd_sf"/>
</dbReference>
<name>A0A5B8W7Z8_9SPHI</name>
<comment type="similarity">
    <text evidence="1">Belongs to the sigma-70 factor family. ECF subfamily.</text>
</comment>
<dbReference type="InterPro" id="IPR039425">
    <property type="entry name" value="RNA_pol_sigma-70-like"/>
</dbReference>
<dbReference type="Pfam" id="PF08281">
    <property type="entry name" value="Sigma70_r4_2"/>
    <property type="match status" value="1"/>
</dbReference>
<dbReference type="EMBL" id="CP042437">
    <property type="protein sequence ID" value="QEC79811.1"/>
    <property type="molecule type" value="Genomic_DNA"/>
</dbReference>
<keyword evidence="2" id="KW-0805">Transcription regulation</keyword>
<evidence type="ECO:0000259" key="5">
    <source>
        <dbReference type="Pfam" id="PF08281"/>
    </source>
</evidence>
<sequence>MLKLTRTDIQLWHAVRKDDEIAFNMLFDRYWVSLYKTAHYYLDDHEVCAEAVNDVFVSIWNRRKVLEIESFFNFMQTSVRFQIYKRRKAVKLDIVFNDSLVADNSYQLNEGEVRIQQTEINNQLNGHLDKLPKRCQEIFELSRFDNLSNQEIADRLQISKRTVENQLALAVKHLKVCFKHIYFLIFIHLM</sequence>
<dbReference type="InterPro" id="IPR013324">
    <property type="entry name" value="RNA_pol_sigma_r3/r4-like"/>
</dbReference>
<accession>A0A5B8W7Z8</accession>
<dbReference type="OrthoDB" id="665981at2"/>
<evidence type="ECO:0000256" key="3">
    <source>
        <dbReference type="ARBA" id="ARBA00023082"/>
    </source>
</evidence>
<dbReference type="PANTHER" id="PTHR43133:SF46">
    <property type="entry name" value="RNA POLYMERASE SIGMA-70 FACTOR ECF SUBFAMILY"/>
    <property type="match status" value="1"/>
</dbReference>
<dbReference type="InterPro" id="IPR013325">
    <property type="entry name" value="RNA_pol_sigma_r2"/>
</dbReference>
<dbReference type="AlphaFoldDB" id="A0A5B8W7Z8"/>
<keyword evidence="7" id="KW-1185">Reference proteome</keyword>
<evidence type="ECO:0000256" key="4">
    <source>
        <dbReference type="ARBA" id="ARBA00023163"/>
    </source>
</evidence>
<dbReference type="RefSeq" id="WP_147059760.1">
    <property type="nucleotide sequence ID" value="NZ_CP042437.1"/>
</dbReference>
<dbReference type="PANTHER" id="PTHR43133">
    <property type="entry name" value="RNA POLYMERASE ECF-TYPE SIGMA FACTO"/>
    <property type="match status" value="1"/>
</dbReference>
<reference evidence="6 7" key="1">
    <citation type="journal article" date="2013" name="J. Microbiol.">
        <title>Mucilaginibacter ginsenosidivorax sp. nov., with ginsenoside converting activity isolated from sediment.</title>
        <authorList>
            <person name="Kim J.K."/>
            <person name="Choi T.E."/>
            <person name="Liu Q.M."/>
            <person name="Park H.Y."/>
            <person name="Yi T.H."/>
            <person name="Yoon M.H."/>
            <person name="Kim S.C."/>
            <person name="Im W.T."/>
        </authorList>
    </citation>
    <scope>NUCLEOTIDE SEQUENCE [LARGE SCALE GENOMIC DNA]</scope>
    <source>
        <strain evidence="6 7">KHI28</strain>
    </source>
</reference>
<dbReference type="GO" id="GO:0003677">
    <property type="term" value="F:DNA binding"/>
    <property type="evidence" value="ECO:0007669"/>
    <property type="project" value="InterPro"/>
</dbReference>
<evidence type="ECO:0000313" key="6">
    <source>
        <dbReference type="EMBL" id="QEC79811.1"/>
    </source>
</evidence>
<evidence type="ECO:0000256" key="1">
    <source>
        <dbReference type="ARBA" id="ARBA00010641"/>
    </source>
</evidence>
<evidence type="ECO:0000256" key="2">
    <source>
        <dbReference type="ARBA" id="ARBA00023015"/>
    </source>
</evidence>
<dbReference type="Gene3D" id="1.10.1740.10">
    <property type="match status" value="1"/>
</dbReference>
<dbReference type="SUPFAM" id="SSF88946">
    <property type="entry name" value="Sigma2 domain of RNA polymerase sigma factors"/>
    <property type="match status" value="1"/>
</dbReference>
<keyword evidence="4" id="KW-0804">Transcription</keyword>
<dbReference type="InterPro" id="IPR013249">
    <property type="entry name" value="RNA_pol_sigma70_r4_t2"/>
</dbReference>
<dbReference type="NCBIfam" id="TIGR02937">
    <property type="entry name" value="sigma70-ECF"/>
    <property type="match status" value="1"/>
</dbReference>
<gene>
    <name evidence="6" type="ORF">FSB76_29065</name>
</gene>
<protein>
    <submittedName>
        <fullName evidence="6">Sigma-70 family RNA polymerase sigma factor</fullName>
    </submittedName>
</protein>
<dbReference type="GO" id="GO:0016987">
    <property type="term" value="F:sigma factor activity"/>
    <property type="evidence" value="ECO:0007669"/>
    <property type="project" value="UniProtKB-KW"/>
</dbReference>
<dbReference type="InterPro" id="IPR014284">
    <property type="entry name" value="RNA_pol_sigma-70_dom"/>
</dbReference>
<dbReference type="Proteomes" id="UP000321362">
    <property type="component" value="Chromosome"/>
</dbReference>
<evidence type="ECO:0000313" key="7">
    <source>
        <dbReference type="Proteomes" id="UP000321362"/>
    </source>
</evidence>
<dbReference type="Gene3D" id="1.10.10.10">
    <property type="entry name" value="Winged helix-like DNA-binding domain superfamily/Winged helix DNA-binding domain"/>
    <property type="match status" value="1"/>
</dbReference>
<keyword evidence="3" id="KW-0731">Sigma factor</keyword>
<dbReference type="GO" id="GO:0006352">
    <property type="term" value="P:DNA-templated transcription initiation"/>
    <property type="evidence" value="ECO:0007669"/>
    <property type="project" value="InterPro"/>
</dbReference>
<feature type="domain" description="RNA polymerase sigma factor 70 region 4 type 2" evidence="5">
    <location>
        <begin position="128"/>
        <end position="174"/>
    </location>
</feature>
<dbReference type="KEGG" id="mgk:FSB76_29065"/>